<accession>A0ABP1HH46</accession>
<comment type="caution">
    <text evidence="1">The sequence shown here is derived from an EMBL/GenBank/DDBJ whole genome shotgun (WGS) entry which is preliminary data.</text>
</comment>
<sequence>MIFQGINMYYLVALNADLGQLLHSSQCVNIYDLVEAQINNLQSFQPSDTIYAAYFVYAQIQFNQLHLPNPFYVLQAAVVYLQLQNVIRNVFELDSEAETNFKFFNRKILNERKRVELSVKAKAQRTLFNFVLVLANQIQVV</sequence>
<organism evidence="1 2">
    <name type="scientific">Hexamita inflata</name>
    <dbReference type="NCBI Taxonomy" id="28002"/>
    <lineage>
        <taxon>Eukaryota</taxon>
        <taxon>Metamonada</taxon>
        <taxon>Diplomonadida</taxon>
        <taxon>Hexamitidae</taxon>
        <taxon>Hexamitinae</taxon>
        <taxon>Hexamita</taxon>
    </lineage>
</organism>
<gene>
    <name evidence="1" type="ORF">HINF_LOCUS12582</name>
</gene>
<proteinExistence type="predicted"/>
<name>A0ABP1HH46_9EUKA</name>
<evidence type="ECO:0000313" key="1">
    <source>
        <dbReference type="EMBL" id="CAL5992431.1"/>
    </source>
</evidence>
<keyword evidence="2" id="KW-1185">Reference proteome</keyword>
<dbReference type="EMBL" id="CAXDID020000028">
    <property type="protein sequence ID" value="CAL5992431.1"/>
    <property type="molecule type" value="Genomic_DNA"/>
</dbReference>
<protein>
    <submittedName>
        <fullName evidence="1">Hypothetical_protein</fullName>
    </submittedName>
</protein>
<evidence type="ECO:0000313" key="2">
    <source>
        <dbReference type="Proteomes" id="UP001642409"/>
    </source>
</evidence>
<dbReference type="Proteomes" id="UP001642409">
    <property type="component" value="Unassembled WGS sequence"/>
</dbReference>
<reference evidence="1 2" key="1">
    <citation type="submission" date="2024-07" db="EMBL/GenBank/DDBJ databases">
        <authorList>
            <person name="Akdeniz Z."/>
        </authorList>
    </citation>
    <scope>NUCLEOTIDE SEQUENCE [LARGE SCALE GENOMIC DNA]</scope>
</reference>